<dbReference type="EMBL" id="AFOC01000003">
    <property type="protein sequence ID" value="EGV52719.1"/>
    <property type="molecule type" value="Genomic_DNA"/>
</dbReference>
<evidence type="ECO:0000259" key="2">
    <source>
        <dbReference type="Pfam" id="PF13098"/>
    </source>
</evidence>
<dbReference type="InterPro" id="IPR036249">
    <property type="entry name" value="Thioredoxin-like_sf"/>
</dbReference>
<accession>G2D9D5</accession>
<keyword evidence="1" id="KW-0732">Signal</keyword>
<dbReference type="SUPFAM" id="SSF52833">
    <property type="entry name" value="Thioredoxin-like"/>
    <property type="match status" value="2"/>
</dbReference>
<protein>
    <submittedName>
        <fullName evidence="3">Thioredoxin SoxW</fullName>
    </submittedName>
</protein>
<evidence type="ECO:0000313" key="4">
    <source>
        <dbReference type="Proteomes" id="UP000004491"/>
    </source>
</evidence>
<dbReference type="CDD" id="cd02951">
    <property type="entry name" value="SoxW"/>
    <property type="match status" value="1"/>
</dbReference>
<dbReference type="Pfam" id="PF13098">
    <property type="entry name" value="Thioredoxin_2"/>
    <property type="match status" value="2"/>
</dbReference>
<feature type="chain" id="PRO_5003427684" evidence="1">
    <location>
        <begin position="41"/>
        <end position="358"/>
    </location>
</feature>
<dbReference type="Proteomes" id="UP000004491">
    <property type="component" value="Unassembled WGS sequence"/>
</dbReference>
<dbReference type="InterPro" id="IPR041737">
    <property type="entry name" value="SoxW"/>
</dbReference>
<dbReference type="AlphaFoldDB" id="G2D9D5"/>
<comment type="caution">
    <text evidence="3">The sequence shown here is derived from an EMBL/GenBank/DDBJ whole genome shotgun (WGS) entry which is preliminary data.</text>
</comment>
<evidence type="ECO:0000313" key="3">
    <source>
        <dbReference type="EMBL" id="EGV52719.1"/>
    </source>
</evidence>
<name>G2D9D5_9GAMM</name>
<dbReference type="Gene3D" id="3.40.30.10">
    <property type="entry name" value="Glutaredoxin"/>
    <property type="match status" value="2"/>
</dbReference>
<sequence>MFRAHWKNKPPRAVRMKHHRSLLPLLLWGSLLLSALPALAAEDTKDLFAFDDFPLEEPLSHPDWFKHSFLDLQEDLADVQQSGKQGLILYFGQQRCAYCKMLLQVNFGLSDITAYTRRHFEVVAINIWGIDEVTDLAGELLTERELAQRENTTFTPSLIFYDEEGHEALRLRGYYPPYQFRAALEYVADRHYQRESFPDYLARADEATHFEPGELNEESFFLPPPHNLDRSRFPGERPLAVFFEQGECHACDVLHGQPLREPAINRLFQRFDNVQLDINADTPIVIPDGRRSTAKQWAKELGLFYTPSLLFFDEQGNEIIRVDSVVRFYRLRNVANYINSRGYLSEPDYQRWRVSNAP</sequence>
<keyword evidence="4" id="KW-1185">Reference proteome</keyword>
<dbReference type="InterPro" id="IPR012336">
    <property type="entry name" value="Thioredoxin-like_fold"/>
</dbReference>
<reference evidence="3" key="1">
    <citation type="journal article" date="2011" name="ISME J.">
        <title>The endosymbionts of the deep-sea tubeworms Riftia pachyptila and Tevnia jerichonana share an identical physiology as revealed by proteogenomic analyses.</title>
        <authorList>
            <person name="Gardebrecht A."/>
            <person name="Markert S."/>
            <person name="Felbeck H."/>
            <person name="Thuermer A."/>
            <person name="Albrecht D."/>
            <person name="Wollherr A."/>
            <person name="Kabisch J."/>
            <person name="Lehmann R."/>
            <person name="Daniel R."/>
            <person name="Liesegang H."/>
            <person name="Hecker M."/>
            <person name="Sievert S.M."/>
            <person name="Schweder T."/>
        </authorList>
    </citation>
    <scope>NUCLEOTIDE SEQUENCE [LARGE SCALE GENOMIC DNA]</scope>
</reference>
<feature type="domain" description="Thioredoxin-like fold" evidence="2">
    <location>
        <begin position="236"/>
        <end position="332"/>
    </location>
</feature>
<organism evidence="3 4">
    <name type="scientific">endosymbiont of Riftia pachyptila</name>
    <name type="common">vent Ph05</name>
    <dbReference type="NCBI Taxonomy" id="1048808"/>
    <lineage>
        <taxon>Bacteria</taxon>
        <taxon>Pseudomonadati</taxon>
        <taxon>Pseudomonadota</taxon>
        <taxon>Gammaproteobacteria</taxon>
        <taxon>sulfur-oxidizing symbionts</taxon>
    </lineage>
</organism>
<proteinExistence type="predicted"/>
<gene>
    <name evidence="3" type="ORF">Rifp1Sym_ac00060</name>
</gene>
<feature type="domain" description="Thioredoxin-like fold" evidence="2">
    <location>
        <begin position="83"/>
        <end position="184"/>
    </location>
</feature>
<evidence type="ECO:0000256" key="1">
    <source>
        <dbReference type="SAM" id="SignalP"/>
    </source>
</evidence>
<feature type="signal peptide" evidence="1">
    <location>
        <begin position="1"/>
        <end position="40"/>
    </location>
</feature>